<sequence>MGKRWQKFADRKIYINHTLEISVGRLFFLIIMTVLLQFNVPIAWALPLFSIKKKKKENESAD</sequence>
<dbReference type="AlphaFoldDB" id="A0A0F9QBJ6"/>
<keyword evidence="1" id="KW-1133">Transmembrane helix</keyword>
<protein>
    <submittedName>
        <fullName evidence="2">Uncharacterized protein</fullName>
    </submittedName>
</protein>
<organism evidence="2">
    <name type="scientific">marine sediment metagenome</name>
    <dbReference type="NCBI Taxonomy" id="412755"/>
    <lineage>
        <taxon>unclassified sequences</taxon>
        <taxon>metagenomes</taxon>
        <taxon>ecological metagenomes</taxon>
    </lineage>
</organism>
<keyword evidence="1" id="KW-0812">Transmembrane</keyword>
<evidence type="ECO:0000256" key="1">
    <source>
        <dbReference type="SAM" id="Phobius"/>
    </source>
</evidence>
<accession>A0A0F9QBJ6</accession>
<comment type="caution">
    <text evidence="2">The sequence shown here is derived from an EMBL/GenBank/DDBJ whole genome shotgun (WGS) entry which is preliminary data.</text>
</comment>
<evidence type="ECO:0000313" key="2">
    <source>
        <dbReference type="EMBL" id="KKN02723.1"/>
    </source>
</evidence>
<reference evidence="2" key="1">
    <citation type="journal article" date="2015" name="Nature">
        <title>Complex archaea that bridge the gap between prokaryotes and eukaryotes.</title>
        <authorList>
            <person name="Spang A."/>
            <person name="Saw J.H."/>
            <person name="Jorgensen S.L."/>
            <person name="Zaremba-Niedzwiedzka K."/>
            <person name="Martijn J."/>
            <person name="Lind A.E."/>
            <person name="van Eijk R."/>
            <person name="Schleper C."/>
            <person name="Guy L."/>
            <person name="Ettema T.J."/>
        </authorList>
    </citation>
    <scope>NUCLEOTIDE SEQUENCE</scope>
</reference>
<gene>
    <name evidence="2" type="ORF">LCGC14_1114810</name>
</gene>
<dbReference type="EMBL" id="LAZR01005116">
    <property type="protein sequence ID" value="KKN02723.1"/>
    <property type="molecule type" value="Genomic_DNA"/>
</dbReference>
<name>A0A0F9QBJ6_9ZZZZ</name>
<feature type="transmembrane region" description="Helical" evidence="1">
    <location>
        <begin position="26"/>
        <end position="46"/>
    </location>
</feature>
<proteinExistence type="predicted"/>
<keyword evidence="1" id="KW-0472">Membrane</keyword>